<dbReference type="EMBL" id="JQBP01000004">
    <property type="protein sequence ID" value="KRN74921.1"/>
    <property type="molecule type" value="Genomic_DNA"/>
</dbReference>
<evidence type="ECO:0000313" key="2">
    <source>
        <dbReference type="Proteomes" id="UP000051655"/>
    </source>
</evidence>
<protein>
    <submittedName>
        <fullName evidence="1">Uncharacterized protein</fullName>
    </submittedName>
</protein>
<evidence type="ECO:0000313" key="1">
    <source>
        <dbReference type="EMBL" id="KRN74921.1"/>
    </source>
</evidence>
<dbReference type="STRING" id="1616.IV73_GL001045"/>
<comment type="caution">
    <text evidence="1">The sequence shown here is derived from an EMBL/GenBank/DDBJ whole genome shotgun (WGS) entry which is preliminary data.</text>
</comment>
<sequence>MTALFSYNNGSEGAMRQYKVMAEPDNGEHLLIVASDRPQQPLTWGQLGQLLKNNQLYQVLLDQNRGAFESSTYQDVYVGLRHLEDAKVLLTILNDLDAE</sequence>
<reference evidence="1 2" key="1">
    <citation type="journal article" date="2015" name="Genome Announc.">
        <title>Expanding the biotechnology potential of lactobacilli through comparative genomics of 213 strains and associated genera.</title>
        <authorList>
            <person name="Sun Z."/>
            <person name="Harris H.M."/>
            <person name="McCann A."/>
            <person name="Guo C."/>
            <person name="Argimon S."/>
            <person name="Zhang W."/>
            <person name="Yang X."/>
            <person name="Jeffery I.B."/>
            <person name="Cooney J.C."/>
            <person name="Kagawa T.F."/>
            <person name="Liu W."/>
            <person name="Song Y."/>
            <person name="Salvetti E."/>
            <person name="Wrobel A."/>
            <person name="Rasinkangas P."/>
            <person name="Parkhill J."/>
            <person name="Rea M.C."/>
            <person name="O'Sullivan O."/>
            <person name="Ritari J."/>
            <person name="Douillard F.P."/>
            <person name="Paul Ross R."/>
            <person name="Yang R."/>
            <person name="Briner A.E."/>
            <person name="Felis G.E."/>
            <person name="de Vos W.M."/>
            <person name="Barrangou R."/>
            <person name="Klaenhammer T.R."/>
            <person name="Caufield P.W."/>
            <person name="Cui Y."/>
            <person name="Zhang H."/>
            <person name="O'Toole P.W."/>
        </authorList>
    </citation>
    <scope>NUCLEOTIDE SEQUENCE [LARGE SCALE GENOMIC DNA]</scope>
    <source>
        <strain evidence="1 2">DSM 20593</strain>
    </source>
</reference>
<keyword evidence="2" id="KW-1185">Reference proteome</keyword>
<accession>A0A0R2JC88</accession>
<dbReference type="Proteomes" id="UP000051655">
    <property type="component" value="Unassembled WGS sequence"/>
</dbReference>
<dbReference type="PATRIC" id="fig|1616.3.peg.1067"/>
<organism evidence="1 2">
    <name type="scientific">Weissella kandleri</name>
    <dbReference type="NCBI Taxonomy" id="1616"/>
    <lineage>
        <taxon>Bacteria</taxon>
        <taxon>Bacillati</taxon>
        <taxon>Bacillota</taxon>
        <taxon>Bacilli</taxon>
        <taxon>Lactobacillales</taxon>
        <taxon>Lactobacillaceae</taxon>
        <taxon>Weissella</taxon>
    </lineage>
</organism>
<gene>
    <name evidence="1" type="ORF">IV73_GL001045</name>
</gene>
<name>A0A0R2JC88_9LACO</name>
<dbReference type="AlphaFoldDB" id="A0A0R2JC88"/>
<proteinExistence type="predicted"/>